<name>A0A699XU22_TANCI</name>
<dbReference type="EMBL" id="BKCJ011877703">
    <property type="protein sequence ID" value="GFD60441.1"/>
    <property type="molecule type" value="Genomic_DNA"/>
</dbReference>
<evidence type="ECO:0000313" key="1">
    <source>
        <dbReference type="EMBL" id="GFD60441.1"/>
    </source>
</evidence>
<accession>A0A699XU22</accession>
<dbReference type="AlphaFoldDB" id="A0A699XU22"/>
<gene>
    <name evidence="1" type="ORF">Tci_932410</name>
</gene>
<feature type="non-terminal residue" evidence="1">
    <location>
        <position position="1"/>
    </location>
</feature>
<protein>
    <submittedName>
        <fullName evidence="1">Uncharacterized protein</fullName>
    </submittedName>
</protein>
<comment type="caution">
    <text evidence="1">The sequence shown here is derived from an EMBL/GenBank/DDBJ whole genome shotgun (WGS) entry which is preliminary data.</text>
</comment>
<sequence length="80" mass="8467">LTTLLLEDEATQARSALLGCKLVEEAVEKQLAENKLVTCADLAGDTSLELNNVGVVDEAEAAQHTLPALQLVKLDHGQSV</sequence>
<proteinExistence type="predicted"/>
<feature type="non-terminal residue" evidence="1">
    <location>
        <position position="80"/>
    </location>
</feature>
<organism evidence="1">
    <name type="scientific">Tanacetum cinerariifolium</name>
    <name type="common">Dalmatian daisy</name>
    <name type="synonym">Chrysanthemum cinerariifolium</name>
    <dbReference type="NCBI Taxonomy" id="118510"/>
    <lineage>
        <taxon>Eukaryota</taxon>
        <taxon>Viridiplantae</taxon>
        <taxon>Streptophyta</taxon>
        <taxon>Embryophyta</taxon>
        <taxon>Tracheophyta</taxon>
        <taxon>Spermatophyta</taxon>
        <taxon>Magnoliopsida</taxon>
        <taxon>eudicotyledons</taxon>
        <taxon>Gunneridae</taxon>
        <taxon>Pentapetalae</taxon>
        <taxon>asterids</taxon>
        <taxon>campanulids</taxon>
        <taxon>Asterales</taxon>
        <taxon>Asteraceae</taxon>
        <taxon>Asteroideae</taxon>
        <taxon>Anthemideae</taxon>
        <taxon>Anthemidinae</taxon>
        <taxon>Tanacetum</taxon>
    </lineage>
</organism>
<reference evidence="1" key="1">
    <citation type="journal article" date="2019" name="Sci. Rep.">
        <title>Draft genome of Tanacetum cinerariifolium, the natural source of mosquito coil.</title>
        <authorList>
            <person name="Yamashiro T."/>
            <person name="Shiraishi A."/>
            <person name="Satake H."/>
            <person name="Nakayama K."/>
        </authorList>
    </citation>
    <scope>NUCLEOTIDE SEQUENCE</scope>
</reference>